<keyword evidence="4" id="KW-0378">Hydrolase</keyword>
<evidence type="ECO:0000259" key="6">
    <source>
        <dbReference type="SMART" id="SM00849"/>
    </source>
</evidence>
<feature type="domain" description="Metallo-beta-lactamase" evidence="6">
    <location>
        <begin position="65"/>
        <end position="283"/>
    </location>
</feature>
<keyword evidence="5" id="KW-0862">Zinc</keyword>
<accession>A0AAX4JN15</accession>
<evidence type="ECO:0000256" key="5">
    <source>
        <dbReference type="ARBA" id="ARBA00022833"/>
    </source>
</evidence>
<dbReference type="RefSeq" id="XP_066072688.1">
    <property type="nucleotide sequence ID" value="XM_066216591.1"/>
</dbReference>
<dbReference type="InterPro" id="IPR001279">
    <property type="entry name" value="Metallo-B-lactamas"/>
</dbReference>
<evidence type="ECO:0000313" key="7">
    <source>
        <dbReference type="EMBL" id="WWC85925.1"/>
    </source>
</evidence>
<dbReference type="AlphaFoldDB" id="A0AAX4JN15"/>
<dbReference type="GO" id="GO:0046872">
    <property type="term" value="F:metal ion binding"/>
    <property type="evidence" value="ECO:0007669"/>
    <property type="project" value="UniProtKB-KW"/>
</dbReference>
<dbReference type="Gene3D" id="3.60.15.10">
    <property type="entry name" value="Ribonuclease Z/Hydroxyacylglutathione hydrolase-like"/>
    <property type="match status" value="1"/>
</dbReference>
<dbReference type="GeneID" id="91091467"/>
<evidence type="ECO:0000256" key="3">
    <source>
        <dbReference type="ARBA" id="ARBA00022723"/>
    </source>
</evidence>
<evidence type="ECO:0000313" key="8">
    <source>
        <dbReference type="Proteomes" id="UP001355207"/>
    </source>
</evidence>
<sequence length="349" mass="38967">MSDTYTQDDPRIKPVPLDKYPWTLLPTSKSSEETVKVSIIPTSTLTAPVKVFSAFAEGDEKEISPCWSFLIEKGDDAILWDMGLREDPQNAPKKIVDGPLKEFTPHPGPGPIPRLKEHGYDVNKIKLVVFSHQHFDRPKSLESMQPGFPEDVNSAWPSAWLKKYNFVELPGEEAEGSWSGEVSDLSPKKAGVHRRWEKVGCFDRGVDWFGDGSLWFLDAPGHCPGHIMALCRVTSGPDTYILLGGDASHHQALYLPVPTESQDLRSPLPVIDGKPQLAIIPELATYTIGQMTRMSKEENVMVILAHEGQVDGVIDQYPGDLSNWQEKGWKTKKEEGILKEAIMRKESIV</sequence>
<comment type="cofactor">
    <cofactor evidence="1">
        <name>Zn(2+)</name>
        <dbReference type="ChEBI" id="CHEBI:29105"/>
    </cofactor>
</comment>
<dbReference type="SUPFAM" id="SSF56281">
    <property type="entry name" value="Metallo-hydrolase/oxidoreductase"/>
    <property type="match status" value="1"/>
</dbReference>
<dbReference type="InterPro" id="IPR036866">
    <property type="entry name" value="RibonucZ/Hydroxyglut_hydro"/>
</dbReference>
<comment type="similarity">
    <text evidence="2">Belongs to the metallo-beta-lactamase superfamily.</text>
</comment>
<evidence type="ECO:0000256" key="4">
    <source>
        <dbReference type="ARBA" id="ARBA00022801"/>
    </source>
</evidence>
<protein>
    <recommendedName>
        <fullName evidence="6">Metallo-beta-lactamase domain-containing protein</fullName>
    </recommendedName>
</protein>
<evidence type="ECO:0000256" key="1">
    <source>
        <dbReference type="ARBA" id="ARBA00001947"/>
    </source>
</evidence>
<dbReference type="EMBL" id="CP144098">
    <property type="protein sequence ID" value="WWC85925.1"/>
    <property type="molecule type" value="Genomic_DNA"/>
</dbReference>
<dbReference type="Proteomes" id="UP001355207">
    <property type="component" value="Chromosome 1"/>
</dbReference>
<name>A0AAX4JN15_9TREE</name>
<dbReference type="SMART" id="SM00849">
    <property type="entry name" value="Lactamase_B"/>
    <property type="match status" value="1"/>
</dbReference>
<dbReference type="PANTHER" id="PTHR42978">
    <property type="entry name" value="QUORUM-QUENCHING LACTONASE YTNP-RELATED-RELATED"/>
    <property type="match status" value="1"/>
</dbReference>
<organism evidence="7 8">
    <name type="scientific">Kwoniella dendrophila CBS 6074</name>
    <dbReference type="NCBI Taxonomy" id="1295534"/>
    <lineage>
        <taxon>Eukaryota</taxon>
        <taxon>Fungi</taxon>
        <taxon>Dikarya</taxon>
        <taxon>Basidiomycota</taxon>
        <taxon>Agaricomycotina</taxon>
        <taxon>Tremellomycetes</taxon>
        <taxon>Tremellales</taxon>
        <taxon>Cryptococcaceae</taxon>
        <taxon>Kwoniella</taxon>
    </lineage>
</organism>
<dbReference type="InterPro" id="IPR051013">
    <property type="entry name" value="MBL_superfamily_lactonases"/>
</dbReference>
<dbReference type="PANTHER" id="PTHR42978:SF2">
    <property type="entry name" value="102 KBASES UNSTABLE REGION: FROM 1 TO 119443"/>
    <property type="match status" value="1"/>
</dbReference>
<proteinExistence type="inferred from homology"/>
<keyword evidence="3" id="KW-0479">Metal-binding</keyword>
<keyword evidence="8" id="KW-1185">Reference proteome</keyword>
<dbReference type="GO" id="GO:0016787">
    <property type="term" value="F:hydrolase activity"/>
    <property type="evidence" value="ECO:0007669"/>
    <property type="project" value="UniProtKB-KW"/>
</dbReference>
<dbReference type="Pfam" id="PF00753">
    <property type="entry name" value="Lactamase_B"/>
    <property type="match status" value="1"/>
</dbReference>
<gene>
    <name evidence="7" type="ORF">L201_000795</name>
</gene>
<evidence type="ECO:0000256" key="2">
    <source>
        <dbReference type="ARBA" id="ARBA00007749"/>
    </source>
</evidence>
<reference evidence="7 8" key="1">
    <citation type="submission" date="2024-01" db="EMBL/GenBank/DDBJ databases">
        <title>Comparative genomics of Cryptococcus and Kwoniella reveals pathogenesis evolution and contrasting modes of karyotype evolution via chromosome fusion or intercentromeric recombination.</title>
        <authorList>
            <person name="Coelho M.A."/>
            <person name="David-Palma M."/>
            <person name="Shea T."/>
            <person name="Bowers K."/>
            <person name="McGinley-Smith S."/>
            <person name="Mohammad A.W."/>
            <person name="Gnirke A."/>
            <person name="Yurkov A.M."/>
            <person name="Nowrousian M."/>
            <person name="Sun S."/>
            <person name="Cuomo C.A."/>
            <person name="Heitman J."/>
        </authorList>
    </citation>
    <scope>NUCLEOTIDE SEQUENCE [LARGE SCALE GENOMIC DNA]</scope>
    <source>
        <strain evidence="7 8">CBS 6074</strain>
    </source>
</reference>